<feature type="region of interest" description="Disordered" evidence="7">
    <location>
        <begin position="367"/>
        <end position="390"/>
    </location>
</feature>
<feature type="transmembrane region" description="Helical" evidence="8">
    <location>
        <begin position="584"/>
        <end position="605"/>
    </location>
</feature>
<evidence type="ECO:0000313" key="9">
    <source>
        <dbReference type="EMBL" id="KAK2186073.1"/>
    </source>
</evidence>
<feature type="transmembrane region" description="Helical" evidence="8">
    <location>
        <begin position="538"/>
        <end position="563"/>
    </location>
</feature>
<feature type="transmembrane region" description="Helical" evidence="8">
    <location>
        <begin position="279"/>
        <end position="299"/>
    </location>
</feature>
<evidence type="ECO:0000256" key="4">
    <source>
        <dbReference type="ARBA" id="ARBA00022989"/>
    </source>
</evidence>
<dbReference type="Pfam" id="PF13347">
    <property type="entry name" value="MFS_2"/>
    <property type="match status" value="1"/>
</dbReference>
<accession>A0AAD9P0S6</accession>
<dbReference type="InterPro" id="IPR011701">
    <property type="entry name" value="MFS"/>
</dbReference>
<gene>
    <name evidence="9" type="ORF">NP493_204g09029</name>
</gene>
<feature type="transmembrane region" description="Helical" evidence="8">
    <location>
        <begin position="199"/>
        <end position="217"/>
    </location>
</feature>
<dbReference type="Proteomes" id="UP001209878">
    <property type="component" value="Unassembled WGS sequence"/>
</dbReference>
<name>A0AAD9P0S6_RIDPI</name>
<dbReference type="GO" id="GO:0016020">
    <property type="term" value="C:membrane"/>
    <property type="evidence" value="ECO:0007669"/>
    <property type="project" value="UniProtKB-SubCell"/>
</dbReference>
<keyword evidence="2" id="KW-0813">Transport</keyword>
<organism evidence="9 10">
    <name type="scientific">Ridgeia piscesae</name>
    <name type="common">Tubeworm</name>
    <dbReference type="NCBI Taxonomy" id="27915"/>
    <lineage>
        <taxon>Eukaryota</taxon>
        <taxon>Metazoa</taxon>
        <taxon>Spiralia</taxon>
        <taxon>Lophotrochozoa</taxon>
        <taxon>Annelida</taxon>
        <taxon>Polychaeta</taxon>
        <taxon>Sedentaria</taxon>
        <taxon>Canalipalpata</taxon>
        <taxon>Sabellida</taxon>
        <taxon>Siboglinidae</taxon>
        <taxon>Ridgeia</taxon>
    </lineage>
</organism>
<feature type="compositionally biased region" description="Basic residues" evidence="7">
    <location>
        <begin position="315"/>
        <end position="330"/>
    </location>
</feature>
<dbReference type="GO" id="GO:0008506">
    <property type="term" value="F:sucrose:proton symporter activity"/>
    <property type="evidence" value="ECO:0007669"/>
    <property type="project" value="TreeGrafter"/>
</dbReference>
<evidence type="ECO:0000256" key="6">
    <source>
        <dbReference type="ARBA" id="ARBA00038193"/>
    </source>
</evidence>
<proteinExistence type="inferred from homology"/>
<dbReference type="InterPro" id="IPR036259">
    <property type="entry name" value="MFS_trans_sf"/>
</dbReference>
<feature type="transmembrane region" description="Helical" evidence="8">
    <location>
        <begin position="238"/>
        <end position="259"/>
    </location>
</feature>
<dbReference type="FunFam" id="1.20.1250.20:FF:000493">
    <property type="entry name" value="proton-associated sugar transporter A"/>
    <property type="match status" value="1"/>
</dbReference>
<dbReference type="AlphaFoldDB" id="A0AAD9P0S6"/>
<dbReference type="SUPFAM" id="SSF103473">
    <property type="entry name" value="MFS general substrate transporter"/>
    <property type="match status" value="1"/>
</dbReference>
<feature type="transmembrane region" description="Helical" evidence="8">
    <location>
        <begin position="617"/>
        <end position="640"/>
    </location>
</feature>
<dbReference type="PANTHER" id="PTHR19432">
    <property type="entry name" value="SUGAR TRANSPORTER"/>
    <property type="match status" value="1"/>
</dbReference>
<dbReference type="CDD" id="cd17313">
    <property type="entry name" value="MFS_SLC45_SUC"/>
    <property type="match status" value="1"/>
</dbReference>
<feature type="compositionally biased region" description="Polar residues" evidence="7">
    <location>
        <begin position="372"/>
        <end position="390"/>
    </location>
</feature>
<keyword evidence="3 8" id="KW-0812">Transmembrane</keyword>
<protein>
    <submittedName>
        <fullName evidence="9">Uncharacterized protein</fullName>
    </submittedName>
</protein>
<dbReference type="Pfam" id="PF07690">
    <property type="entry name" value="MFS_1"/>
    <property type="match status" value="1"/>
</dbReference>
<feature type="transmembrane region" description="Helical" evidence="8">
    <location>
        <begin position="121"/>
        <end position="139"/>
    </location>
</feature>
<evidence type="ECO:0000256" key="5">
    <source>
        <dbReference type="ARBA" id="ARBA00023136"/>
    </source>
</evidence>
<feature type="transmembrane region" description="Helical" evidence="8">
    <location>
        <begin position="514"/>
        <end position="532"/>
    </location>
</feature>
<keyword evidence="5 8" id="KW-0472">Membrane</keyword>
<reference evidence="9" key="1">
    <citation type="journal article" date="2023" name="Mol. Biol. Evol.">
        <title>Third-Generation Sequencing Reveals the Adaptive Role of the Epigenome in Three Deep-Sea Polychaetes.</title>
        <authorList>
            <person name="Perez M."/>
            <person name="Aroh O."/>
            <person name="Sun Y."/>
            <person name="Lan Y."/>
            <person name="Juniper S.K."/>
            <person name="Young C.R."/>
            <person name="Angers B."/>
            <person name="Qian P.Y."/>
        </authorList>
    </citation>
    <scope>NUCLEOTIDE SEQUENCE</scope>
    <source>
        <strain evidence="9">R07B-5</strain>
    </source>
</reference>
<evidence type="ECO:0000256" key="8">
    <source>
        <dbReference type="SAM" id="Phobius"/>
    </source>
</evidence>
<feature type="transmembrane region" description="Helical" evidence="8">
    <location>
        <begin position="483"/>
        <end position="502"/>
    </location>
</feature>
<feature type="transmembrane region" description="Helical" evidence="8">
    <location>
        <begin position="51"/>
        <end position="73"/>
    </location>
</feature>
<comment type="subcellular location">
    <subcellularLocation>
        <location evidence="1">Membrane</location>
        <topology evidence="1">Multi-pass membrane protein</topology>
    </subcellularLocation>
</comment>
<evidence type="ECO:0000256" key="7">
    <source>
        <dbReference type="SAM" id="MobiDB-lite"/>
    </source>
</evidence>
<comment type="caution">
    <text evidence="9">The sequence shown here is derived from an EMBL/GenBank/DDBJ whole genome shotgun (WGS) entry which is preliminary data.</text>
</comment>
<feature type="transmembrane region" description="Helical" evidence="8">
    <location>
        <begin position="79"/>
        <end position="101"/>
    </location>
</feature>
<comment type="similarity">
    <text evidence="6">Belongs to the glycoside-pentoside-hexuronide (GPH) cation symporter transporter (TC 2.A.2) family.</text>
</comment>
<evidence type="ECO:0000256" key="1">
    <source>
        <dbReference type="ARBA" id="ARBA00004141"/>
    </source>
</evidence>
<evidence type="ECO:0000256" key="3">
    <source>
        <dbReference type="ARBA" id="ARBA00022692"/>
    </source>
</evidence>
<dbReference type="EMBL" id="JAODUO010000214">
    <property type="protein sequence ID" value="KAK2186073.1"/>
    <property type="molecule type" value="Genomic_DNA"/>
</dbReference>
<evidence type="ECO:0000313" key="10">
    <source>
        <dbReference type="Proteomes" id="UP001209878"/>
    </source>
</evidence>
<keyword evidence="4 8" id="KW-1133">Transmembrane helix</keyword>
<dbReference type="PANTHER" id="PTHR19432:SF35">
    <property type="entry name" value="SOLUTE CARRIER FAMILY 45 MEMBER 3 ISOFORM X1"/>
    <property type="match status" value="1"/>
</dbReference>
<dbReference type="Gene3D" id="1.20.1250.20">
    <property type="entry name" value="MFS general substrate transporter like domains"/>
    <property type="match status" value="1"/>
</dbReference>
<evidence type="ECO:0000256" key="2">
    <source>
        <dbReference type="ARBA" id="ARBA00022448"/>
    </source>
</evidence>
<feature type="region of interest" description="Disordered" evidence="7">
    <location>
        <begin position="313"/>
        <end position="346"/>
    </location>
</feature>
<sequence>MSLGILTSSLRVLKNLKDTPYVQQLSSLVKPQDGETVDYSQVSRRKTRLELVMLSCAVCGIEFCYAAETALVSPTLLKIGVHVIYMSLVWCISPMLGFLLVPLMGSLSDRCRSRLGRRRPFILLLSVGIAVGLVAVPYGKTIGVMLGDVYGVYVAPSLGGATDATDSPIGGATTATPSGNATVDDVTIAYPATTVGNNHGWGILFTIIGVVMLDFSCDACQSPCRAYLVDVCVPEDHGVGLSTFTVMAGLGGSLGYVLGGVDWENTPLAGSVGGSHSNVVFLLVWGIYVVCAGLTLCSVREVPLDKLALAETVQRKSRKPRRGGGRKYRKFTNEDSSDDEGGPVNYGTHAQPHIELVIVPPDTDCKTDGDTQDTALPSYQDTRPSQNGNATCAPEVAPHDNIQPPIVLDPLPAEVALKTYLVSIVRMPRSMVVLCLTNLFSWMSLVSYSLYFTDFVGQTVYGGDPFSPLGSPGHVRYERGVRMGSFAMAFYSISCSIYSLNIEKLVKRFGAKRVYVLSQLVYTVGAATMSMWHNKITVVLLSPCAGVMYATLFTMPYLLIASYHSTDTFDELTDSRGSRQVRGLGTDIAVVSSMVFIAQFLLSAGMGSIVHASGTPAAIMAVASVLSLCGAVTATQVLYVDQ</sequence>
<feature type="transmembrane region" description="Helical" evidence="8">
    <location>
        <begin position="431"/>
        <end position="451"/>
    </location>
</feature>
<keyword evidence="10" id="KW-1185">Reference proteome</keyword>